<dbReference type="Pfam" id="PF02786">
    <property type="entry name" value="CPSase_L_D2"/>
    <property type="match status" value="1"/>
</dbReference>
<dbReference type="InterPro" id="IPR005481">
    <property type="entry name" value="BC-like_N"/>
</dbReference>
<dbReference type="Pfam" id="PF02785">
    <property type="entry name" value="Biotin_carb_C"/>
    <property type="match status" value="1"/>
</dbReference>
<name>A0A3D8PD66_9RHOB</name>
<dbReference type="InterPro" id="IPR016185">
    <property type="entry name" value="PreATP-grasp_dom_sf"/>
</dbReference>
<dbReference type="InterPro" id="IPR011764">
    <property type="entry name" value="Biotin_carboxylation_dom"/>
</dbReference>
<dbReference type="GO" id="GO:0016874">
    <property type="term" value="F:ligase activity"/>
    <property type="evidence" value="ECO:0007669"/>
    <property type="project" value="UniProtKB-KW"/>
</dbReference>
<dbReference type="Pfam" id="PF00289">
    <property type="entry name" value="Biotin_carb_N"/>
    <property type="match status" value="1"/>
</dbReference>
<dbReference type="SUPFAM" id="SSF56059">
    <property type="entry name" value="Glutathione synthetase ATP-binding domain-like"/>
    <property type="match status" value="1"/>
</dbReference>
<dbReference type="FunFam" id="3.40.50.20:FF:000010">
    <property type="entry name" value="Propionyl-CoA carboxylase subunit alpha"/>
    <property type="match status" value="1"/>
</dbReference>
<dbReference type="PROSITE" id="PS50975">
    <property type="entry name" value="ATP_GRASP"/>
    <property type="match status" value="1"/>
</dbReference>
<dbReference type="PROSITE" id="PS00866">
    <property type="entry name" value="CPSASE_1"/>
    <property type="match status" value="1"/>
</dbReference>
<evidence type="ECO:0000256" key="5">
    <source>
        <dbReference type="PROSITE-ProRule" id="PRU00409"/>
    </source>
</evidence>
<dbReference type="RefSeq" id="WP_115755001.1">
    <property type="nucleotide sequence ID" value="NZ_QFCQ01000016.1"/>
</dbReference>
<gene>
    <name evidence="8" type="ORF">DIE28_05040</name>
</gene>
<keyword evidence="9" id="KW-1185">Reference proteome</keyword>
<keyword evidence="1" id="KW-0436">Ligase</keyword>
<keyword evidence="4" id="KW-0092">Biotin</keyword>
<dbReference type="InterPro" id="IPR050856">
    <property type="entry name" value="Biotin_carboxylase_complex"/>
</dbReference>
<dbReference type="PANTHER" id="PTHR18866">
    <property type="entry name" value="CARBOXYLASE:PYRUVATE/ACETYL-COA/PROPIONYL-COA CARBOXYLASE"/>
    <property type="match status" value="1"/>
</dbReference>
<keyword evidence="3 5" id="KW-0067">ATP-binding</keyword>
<dbReference type="PROSITE" id="PS00867">
    <property type="entry name" value="CPSASE_2"/>
    <property type="match status" value="1"/>
</dbReference>
<protein>
    <submittedName>
        <fullName evidence="8">Acetyl-CoA carboxylase biotin carboxylase subunit</fullName>
    </submittedName>
</protein>
<dbReference type="GO" id="GO:0046872">
    <property type="term" value="F:metal ion binding"/>
    <property type="evidence" value="ECO:0007669"/>
    <property type="project" value="InterPro"/>
</dbReference>
<evidence type="ECO:0000313" key="8">
    <source>
        <dbReference type="EMBL" id="RDW14026.1"/>
    </source>
</evidence>
<evidence type="ECO:0000256" key="3">
    <source>
        <dbReference type="ARBA" id="ARBA00022840"/>
    </source>
</evidence>
<evidence type="ECO:0000259" key="6">
    <source>
        <dbReference type="PROSITE" id="PS50975"/>
    </source>
</evidence>
<keyword evidence="2 5" id="KW-0547">Nucleotide-binding</keyword>
<evidence type="ECO:0000313" key="9">
    <source>
        <dbReference type="Proteomes" id="UP000256679"/>
    </source>
</evidence>
<evidence type="ECO:0000256" key="2">
    <source>
        <dbReference type="ARBA" id="ARBA00022741"/>
    </source>
</evidence>
<evidence type="ECO:0000256" key="4">
    <source>
        <dbReference type="ARBA" id="ARBA00023267"/>
    </source>
</evidence>
<organism evidence="8 9">
    <name type="scientific">Paracoccus thiocyanatus</name>
    <dbReference type="NCBI Taxonomy" id="34006"/>
    <lineage>
        <taxon>Bacteria</taxon>
        <taxon>Pseudomonadati</taxon>
        <taxon>Pseudomonadota</taxon>
        <taxon>Alphaproteobacteria</taxon>
        <taxon>Rhodobacterales</taxon>
        <taxon>Paracoccaceae</taxon>
        <taxon>Paracoccus</taxon>
    </lineage>
</organism>
<dbReference type="SUPFAM" id="SSF51246">
    <property type="entry name" value="Rudiment single hybrid motif"/>
    <property type="match status" value="1"/>
</dbReference>
<dbReference type="InterPro" id="IPR011761">
    <property type="entry name" value="ATP-grasp"/>
</dbReference>
<dbReference type="GO" id="GO:0005524">
    <property type="term" value="F:ATP binding"/>
    <property type="evidence" value="ECO:0007669"/>
    <property type="project" value="UniProtKB-UniRule"/>
</dbReference>
<dbReference type="InterPro" id="IPR005479">
    <property type="entry name" value="CPAse_ATP-bd"/>
</dbReference>
<dbReference type="InterPro" id="IPR011054">
    <property type="entry name" value="Rudment_hybrid_motif"/>
</dbReference>
<dbReference type="Gene3D" id="3.30.470.20">
    <property type="entry name" value="ATP-grasp fold, B domain"/>
    <property type="match status" value="1"/>
</dbReference>
<proteinExistence type="predicted"/>
<evidence type="ECO:0000259" key="7">
    <source>
        <dbReference type="PROSITE" id="PS50979"/>
    </source>
</evidence>
<feature type="domain" description="Biotin carboxylation" evidence="7">
    <location>
        <begin position="1"/>
        <end position="446"/>
    </location>
</feature>
<dbReference type="Proteomes" id="UP000256679">
    <property type="component" value="Unassembled WGS sequence"/>
</dbReference>
<accession>A0A3D8PD66</accession>
<dbReference type="PROSITE" id="PS50979">
    <property type="entry name" value="BC"/>
    <property type="match status" value="1"/>
</dbReference>
<dbReference type="SUPFAM" id="SSF52440">
    <property type="entry name" value="PreATP-grasp domain"/>
    <property type="match status" value="1"/>
</dbReference>
<dbReference type="SMART" id="SM00878">
    <property type="entry name" value="Biotin_carb_C"/>
    <property type="match status" value="1"/>
</dbReference>
<dbReference type="InterPro" id="IPR005482">
    <property type="entry name" value="Biotin_COase_C"/>
</dbReference>
<evidence type="ECO:0000256" key="1">
    <source>
        <dbReference type="ARBA" id="ARBA00022598"/>
    </source>
</evidence>
<dbReference type="EMBL" id="QFCQ01000016">
    <property type="protein sequence ID" value="RDW14026.1"/>
    <property type="molecule type" value="Genomic_DNA"/>
</dbReference>
<reference evidence="8 9" key="1">
    <citation type="submission" date="2018-05" db="EMBL/GenBank/DDBJ databases">
        <title>Whole genome sequencing of Paracoccus thiocyanatus SST.</title>
        <authorList>
            <person name="Ghosh W."/>
            <person name="Rameez M.J."/>
            <person name="Roy C."/>
        </authorList>
    </citation>
    <scope>NUCLEOTIDE SEQUENCE [LARGE SCALE GENOMIC DNA]</scope>
    <source>
        <strain evidence="8 9">SST</strain>
    </source>
</reference>
<sequence length="452" mass="48700">MRRLLVANRGEIARRVIRSARKLGIETVAIHSEADAGLAHVAEADFALEIGPAPARESYLDMDKVLAAAAQAGADAVHPGYGFLSENAEFAARVAAAGLTWVGPPPETIRAMGDKARARALAQAAGVPVVPGSDVIGAGSDLGAEAARVGFPLLVKAAAGGGGIGMRRVDRPEQLEQVVAATQSMAGKAFGDGSVFLERFVPKARHVEIQVFGFGEAGAIHLYERDCSLQRRFQKVIEESPAPLLPAQTRDRMAAAAVALCRHTGYRGAGTVEFIVDAESFEFFFLEMNTRIQVEHPVTEMVTGLDLVEMQLRFARGDLVTMTQDQVATRGHAIECRLYAEMPEKNFLPSPGPLTRFRPPAETEGLRIDSGYREGDAVTPYYDPMIAKLIVHGRDRADACDRALAALAGFEIEGLRSNRGFLMACLSNPEFRRGDIYTGFIDDQRAALLEPA</sequence>
<dbReference type="PANTHER" id="PTHR18866:SF33">
    <property type="entry name" value="METHYLCROTONOYL-COA CARBOXYLASE SUBUNIT ALPHA, MITOCHONDRIAL-RELATED"/>
    <property type="match status" value="1"/>
</dbReference>
<comment type="caution">
    <text evidence="8">The sequence shown here is derived from an EMBL/GenBank/DDBJ whole genome shotgun (WGS) entry which is preliminary data.</text>
</comment>
<feature type="domain" description="ATP-grasp" evidence="6">
    <location>
        <begin position="119"/>
        <end position="316"/>
    </location>
</feature>
<dbReference type="AlphaFoldDB" id="A0A3D8PD66"/>